<keyword evidence="2" id="KW-0812">Transmembrane</keyword>
<keyword evidence="6" id="KW-1185">Reference proteome</keyword>
<feature type="domain" description="Kringle-like" evidence="4">
    <location>
        <begin position="37"/>
        <end position="153"/>
    </location>
</feature>
<dbReference type="EMBL" id="CANHGI010000002">
    <property type="protein sequence ID" value="CAI5442608.1"/>
    <property type="molecule type" value="Genomic_DNA"/>
</dbReference>
<keyword evidence="2" id="KW-0472">Membrane</keyword>
<reference evidence="5" key="1">
    <citation type="submission" date="2022-11" db="EMBL/GenBank/DDBJ databases">
        <authorList>
            <person name="Kikuchi T."/>
        </authorList>
    </citation>
    <scope>NUCLEOTIDE SEQUENCE</scope>
    <source>
        <strain evidence="5">PS1010</strain>
    </source>
</reference>
<feature type="transmembrane region" description="Helical" evidence="2">
    <location>
        <begin position="225"/>
        <end position="246"/>
    </location>
</feature>
<feature type="signal peptide" evidence="3">
    <location>
        <begin position="1"/>
        <end position="18"/>
    </location>
</feature>
<dbReference type="Gene3D" id="2.40.20.10">
    <property type="entry name" value="Plasminogen Kringle 4"/>
    <property type="match status" value="1"/>
</dbReference>
<protein>
    <recommendedName>
        <fullName evidence="4">Kringle-like domain-containing protein</fullName>
    </recommendedName>
</protein>
<evidence type="ECO:0000256" key="3">
    <source>
        <dbReference type="SAM" id="SignalP"/>
    </source>
</evidence>
<gene>
    <name evidence="5" type="ORF">CAMP_LOCUS5245</name>
</gene>
<evidence type="ECO:0000313" key="6">
    <source>
        <dbReference type="Proteomes" id="UP001152747"/>
    </source>
</evidence>
<evidence type="ECO:0000259" key="4">
    <source>
        <dbReference type="Pfam" id="PF25866"/>
    </source>
</evidence>
<sequence length="286" mass="33945">MNFRLLILIKFLILTKFGVENVTYNGKYFDVNDRINADCVRVADRPTYDYIGNLNKIPSGEKCVRWDEVMKYWFEKATKEEKELLSLPERVPHSNCRLVKLSLTHKFIKLSTTGTSKLIPSGSQGAWCYIRKPGKVENEEFDYLAEKCFEDCDLTKVDNETEISSSSIKKSENGGYTSIRLNYNIELLDPIQRLFKVYFVEEQEYYDFKLSILERPEYKQLQREIFLSLFLIFVVVIFWIIIYQCLKRKARRLDRKREKLLDELYDTTNVADIKMHLELERESEVQ</sequence>
<dbReference type="Pfam" id="PF25866">
    <property type="entry name" value="Kringle_2"/>
    <property type="match status" value="1"/>
</dbReference>
<comment type="caution">
    <text evidence="5">The sequence shown here is derived from an EMBL/GenBank/DDBJ whole genome shotgun (WGS) entry which is preliminary data.</text>
</comment>
<dbReference type="InterPro" id="IPR058845">
    <property type="entry name" value="Kringle_2"/>
</dbReference>
<evidence type="ECO:0000313" key="5">
    <source>
        <dbReference type="EMBL" id="CAI5442608.1"/>
    </source>
</evidence>
<keyword evidence="2" id="KW-1133">Transmembrane helix</keyword>
<dbReference type="Proteomes" id="UP001152747">
    <property type="component" value="Unassembled WGS sequence"/>
</dbReference>
<dbReference type="InterPro" id="IPR013806">
    <property type="entry name" value="Kringle-like"/>
</dbReference>
<keyword evidence="1" id="KW-1015">Disulfide bond</keyword>
<organism evidence="5 6">
    <name type="scientific">Caenorhabditis angaria</name>
    <dbReference type="NCBI Taxonomy" id="860376"/>
    <lineage>
        <taxon>Eukaryota</taxon>
        <taxon>Metazoa</taxon>
        <taxon>Ecdysozoa</taxon>
        <taxon>Nematoda</taxon>
        <taxon>Chromadorea</taxon>
        <taxon>Rhabditida</taxon>
        <taxon>Rhabditina</taxon>
        <taxon>Rhabditomorpha</taxon>
        <taxon>Rhabditoidea</taxon>
        <taxon>Rhabditidae</taxon>
        <taxon>Peloderinae</taxon>
        <taxon>Caenorhabditis</taxon>
    </lineage>
</organism>
<evidence type="ECO:0000256" key="1">
    <source>
        <dbReference type="ARBA" id="ARBA00023157"/>
    </source>
</evidence>
<evidence type="ECO:0000256" key="2">
    <source>
        <dbReference type="SAM" id="Phobius"/>
    </source>
</evidence>
<dbReference type="SUPFAM" id="SSF57440">
    <property type="entry name" value="Kringle-like"/>
    <property type="match status" value="1"/>
</dbReference>
<accession>A0A9P1ID18</accession>
<feature type="chain" id="PRO_5040113566" description="Kringle-like domain-containing protein" evidence="3">
    <location>
        <begin position="19"/>
        <end position="286"/>
    </location>
</feature>
<proteinExistence type="predicted"/>
<dbReference type="AlphaFoldDB" id="A0A9P1ID18"/>
<keyword evidence="3" id="KW-0732">Signal</keyword>
<dbReference type="InterPro" id="IPR038178">
    <property type="entry name" value="Kringle_sf"/>
</dbReference>
<dbReference type="OrthoDB" id="5772810at2759"/>
<name>A0A9P1ID18_9PELO</name>